<dbReference type="Pfam" id="PF13783">
    <property type="entry name" value="DUF4177"/>
    <property type="match status" value="1"/>
</dbReference>
<dbReference type="EMBL" id="FUYZ01000008">
    <property type="protein sequence ID" value="SKC00272.1"/>
    <property type="molecule type" value="Genomic_DNA"/>
</dbReference>
<proteinExistence type="predicted"/>
<evidence type="ECO:0008006" key="3">
    <source>
        <dbReference type="Google" id="ProtNLM"/>
    </source>
</evidence>
<dbReference type="Proteomes" id="UP000191112">
    <property type="component" value="Unassembled WGS sequence"/>
</dbReference>
<dbReference type="AlphaFoldDB" id="A0A1T5FVV6"/>
<dbReference type="RefSeq" id="WP_079667554.1">
    <property type="nucleotide sequence ID" value="NZ_FUYZ01000008.1"/>
</dbReference>
<reference evidence="1 2" key="1">
    <citation type="submission" date="2017-02" db="EMBL/GenBank/DDBJ databases">
        <authorList>
            <person name="Peterson S.W."/>
        </authorList>
    </citation>
    <scope>NUCLEOTIDE SEQUENCE [LARGE SCALE GENOMIC DNA]</scope>
    <source>
        <strain evidence="1 2">DSM 22323</strain>
    </source>
</reference>
<protein>
    <recommendedName>
        <fullName evidence="3">DUF4177 domain-containing protein</fullName>
    </recommendedName>
</protein>
<gene>
    <name evidence="1" type="ORF">SAMN05660477_02349</name>
</gene>
<sequence>MRKRFEYKTVEVKSKSVWSTEVPTKEIDEVLNQLGQDGWELVAVKVISSMGTSLSSMYTFKREL</sequence>
<accession>A0A1T5FVV6</accession>
<evidence type="ECO:0000313" key="2">
    <source>
        <dbReference type="Proteomes" id="UP000191112"/>
    </source>
</evidence>
<organism evidence="1 2">
    <name type="scientific">Soonwooa buanensis</name>
    <dbReference type="NCBI Taxonomy" id="619805"/>
    <lineage>
        <taxon>Bacteria</taxon>
        <taxon>Pseudomonadati</taxon>
        <taxon>Bacteroidota</taxon>
        <taxon>Flavobacteriia</taxon>
        <taxon>Flavobacteriales</taxon>
        <taxon>Weeksellaceae</taxon>
        <taxon>Chryseobacterium group</taxon>
        <taxon>Soonwooa</taxon>
    </lineage>
</organism>
<name>A0A1T5FVV6_9FLAO</name>
<evidence type="ECO:0000313" key="1">
    <source>
        <dbReference type="EMBL" id="SKC00272.1"/>
    </source>
</evidence>
<dbReference type="InterPro" id="IPR025234">
    <property type="entry name" value="YjzH-like"/>
</dbReference>
<dbReference type="OrthoDB" id="5432776at2"/>
<keyword evidence="2" id="KW-1185">Reference proteome</keyword>